<accession>A0A2G9UTL6</accession>
<reference evidence="3 4" key="1">
    <citation type="submission" date="2015-09" db="EMBL/GenBank/DDBJ databases">
        <title>Draft genome of the parasitic nematode Teladorsagia circumcincta isolate WARC Sus (inbred).</title>
        <authorList>
            <person name="Mitreva M."/>
        </authorList>
    </citation>
    <scope>NUCLEOTIDE SEQUENCE [LARGE SCALE GENOMIC DNA]</scope>
    <source>
        <strain evidence="3 4">S</strain>
    </source>
</reference>
<dbReference type="Proteomes" id="UP000230423">
    <property type="component" value="Unassembled WGS sequence"/>
</dbReference>
<dbReference type="AlphaFoldDB" id="A0A2G9UTL6"/>
<proteinExistence type="predicted"/>
<feature type="transmembrane region" description="Helical" evidence="2">
    <location>
        <begin position="203"/>
        <end position="224"/>
    </location>
</feature>
<feature type="compositionally biased region" description="Low complexity" evidence="1">
    <location>
        <begin position="270"/>
        <end position="286"/>
    </location>
</feature>
<feature type="region of interest" description="Disordered" evidence="1">
    <location>
        <begin position="266"/>
        <end position="287"/>
    </location>
</feature>
<feature type="compositionally biased region" description="Polar residues" evidence="1">
    <location>
        <begin position="135"/>
        <end position="167"/>
    </location>
</feature>
<protein>
    <submittedName>
        <fullName evidence="3">Uncharacterized protein</fullName>
    </submittedName>
</protein>
<name>A0A2G9UTL6_TELCI</name>
<sequence>MPVSDFGNFCRLCFYAHTIVLCKRRIEPAICGIPSSGIPPFHTDDFIEIPRKCVAFFGCQERYFLMRLGRGAPMGASELWAQCDSEEVAHDIHNKLNAIIERESEKKKKMNNGVVMPPGLLSLRSHHNHRERSHTQPLRQRTSSFLNGRAGSSVSTNSAVGRKQSTPCGPGSATLGSRALSVSHGSQSQSGNTSCGSSLMSIFPIQSVLLFAGICAISVLVVTIDRHRAMVGLAFKLRCSFFPVLGASCNTNHDEDDVYQAMTAPTKLRSSPSTSTTDDTENSGGTICIDQADETRSLDMTVSQISRVVQEPRIKRQLSETIPYRQQEDRYSLGGNIASGGLSMEAISDMNANAQRKQDDGYTPMHAAEWTAGGSSSHLIVPACTSI</sequence>
<organism evidence="3 4">
    <name type="scientific">Teladorsagia circumcincta</name>
    <name type="common">Brown stomach worm</name>
    <name type="synonym">Ostertagia circumcincta</name>
    <dbReference type="NCBI Taxonomy" id="45464"/>
    <lineage>
        <taxon>Eukaryota</taxon>
        <taxon>Metazoa</taxon>
        <taxon>Ecdysozoa</taxon>
        <taxon>Nematoda</taxon>
        <taxon>Chromadorea</taxon>
        <taxon>Rhabditida</taxon>
        <taxon>Rhabditina</taxon>
        <taxon>Rhabditomorpha</taxon>
        <taxon>Strongyloidea</taxon>
        <taxon>Trichostrongylidae</taxon>
        <taxon>Teladorsagia</taxon>
    </lineage>
</organism>
<dbReference type="Gene3D" id="2.30.29.30">
    <property type="entry name" value="Pleckstrin-homology domain (PH domain)/Phosphotyrosine-binding domain (PTB)"/>
    <property type="match status" value="1"/>
</dbReference>
<evidence type="ECO:0000256" key="1">
    <source>
        <dbReference type="SAM" id="MobiDB-lite"/>
    </source>
</evidence>
<keyword evidence="4" id="KW-1185">Reference proteome</keyword>
<evidence type="ECO:0000313" key="3">
    <source>
        <dbReference type="EMBL" id="PIO73486.1"/>
    </source>
</evidence>
<evidence type="ECO:0000256" key="2">
    <source>
        <dbReference type="SAM" id="Phobius"/>
    </source>
</evidence>
<keyword evidence="2" id="KW-1133">Transmembrane helix</keyword>
<feature type="region of interest" description="Disordered" evidence="1">
    <location>
        <begin position="126"/>
        <end position="193"/>
    </location>
</feature>
<evidence type="ECO:0000313" key="4">
    <source>
        <dbReference type="Proteomes" id="UP000230423"/>
    </source>
</evidence>
<keyword evidence="2" id="KW-0472">Membrane</keyword>
<dbReference type="EMBL" id="KZ345448">
    <property type="protein sequence ID" value="PIO73486.1"/>
    <property type="molecule type" value="Genomic_DNA"/>
</dbReference>
<dbReference type="OrthoDB" id="946068at2759"/>
<gene>
    <name evidence="3" type="ORF">TELCIR_04545</name>
</gene>
<keyword evidence="2" id="KW-0812">Transmembrane</keyword>
<feature type="compositionally biased region" description="Polar residues" evidence="1">
    <location>
        <begin position="183"/>
        <end position="193"/>
    </location>
</feature>
<dbReference type="InterPro" id="IPR011993">
    <property type="entry name" value="PH-like_dom_sf"/>
</dbReference>